<dbReference type="InterPro" id="IPR000648">
    <property type="entry name" value="Oxysterol-bd"/>
</dbReference>
<comment type="similarity">
    <text evidence="1">Belongs to the OSBP family.</text>
</comment>
<protein>
    <submittedName>
        <fullName evidence="2">Oxysterol binding protein</fullName>
    </submittedName>
</protein>
<dbReference type="Gene3D" id="2.40.160.120">
    <property type="match status" value="1"/>
</dbReference>
<dbReference type="Gene3D" id="1.10.287.2720">
    <property type="match status" value="1"/>
</dbReference>
<dbReference type="Pfam" id="PF01237">
    <property type="entry name" value="Oxysterol_BP"/>
    <property type="match status" value="1"/>
</dbReference>
<dbReference type="GO" id="GO:0008142">
    <property type="term" value="F:oxysterol binding"/>
    <property type="evidence" value="ECO:0007669"/>
    <property type="project" value="TreeGrafter"/>
</dbReference>
<dbReference type="Proteomes" id="UP000605846">
    <property type="component" value="Unassembled WGS sequence"/>
</dbReference>
<evidence type="ECO:0000313" key="3">
    <source>
        <dbReference type="Proteomes" id="UP000605846"/>
    </source>
</evidence>
<dbReference type="InterPro" id="IPR037239">
    <property type="entry name" value="OSBP_sf"/>
</dbReference>
<sequence>MKCTQNSYKAIAASNHPQERILSVTRWFISTLWGSYASRCTDGSSEKKPYNPILGEQFHCSLEDIKCVCEQVCHLPPISAFYLENEKAGVSLNGHCGQKSKFKGTAIKVEQVGRATLYLKQYDEQYMINFPDLLIRGVLSGSCYLELSEISTIASTNGSKAVIEFLPKPWFGGEHNHIRGSIMWNGITTLRGDLRLLFDAEAEPMAQRVTLPHDDQQEIESHRLWGRVTRALKAKNYQAANAQKTRIEEWQRKLRQERAERNETWAPALFNFQPDQQAKDEYTRRNVLLLKSMEGKPLLDDGAWIFKHSLHKRTF</sequence>
<dbReference type="PANTHER" id="PTHR10972:SF184">
    <property type="entry name" value="OXYSTEROL-BINDING PROTEIN HOMOLOG 4-RELATED"/>
    <property type="match status" value="1"/>
</dbReference>
<dbReference type="GO" id="GO:0016020">
    <property type="term" value="C:membrane"/>
    <property type="evidence" value="ECO:0007669"/>
    <property type="project" value="TreeGrafter"/>
</dbReference>
<dbReference type="SUPFAM" id="SSF144000">
    <property type="entry name" value="Oxysterol-binding protein-like"/>
    <property type="match status" value="1"/>
</dbReference>
<dbReference type="EMBL" id="JABAYA010000317">
    <property type="protein sequence ID" value="KAF7721022.1"/>
    <property type="molecule type" value="Genomic_DNA"/>
</dbReference>
<dbReference type="PANTHER" id="PTHR10972">
    <property type="entry name" value="OXYSTEROL-BINDING PROTEIN-RELATED"/>
    <property type="match status" value="1"/>
</dbReference>
<dbReference type="AlphaFoldDB" id="A0A8H7BF75"/>
<organism evidence="2 3">
    <name type="scientific">Apophysomyces ossiformis</name>
    <dbReference type="NCBI Taxonomy" id="679940"/>
    <lineage>
        <taxon>Eukaryota</taxon>
        <taxon>Fungi</taxon>
        <taxon>Fungi incertae sedis</taxon>
        <taxon>Mucoromycota</taxon>
        <taxon>Mucoromycotina</taxon>
        <taxon>Mucoromycetes</taxon>
        <taxon>Mucorales</taxon>
        <taxon>Mucorineae</taxon>
        <taxon>Mucoraceae</taxon>
        <taxon>Apophysomyces</taxon>
    </lineage>
</organism>
<gene>
    <name evidence="2" type="primary">KES1_2</name>
    <name evidence="2" type="ORF">EC973_005547</name>
</gene>
<dbReference type="GO" id="GO:0005829">
    <property type="term" value="C:cytosol"/>
    <property type="evidence" value="ECO:0007669"/>
    <property type="project" value="TreeGrafter"/>
</dbReference>
<accession>A0A8H7BF75</accession>
<keyword evidence="3" id="KW-1185">Reference proteome</keyword>
<dbReference type="OrthoDB" id="14833at2759"/>
<reference evidence="2" key="1">
    <citation type="submission" date="2020-01" db="EMBL/GenBank/DDBJ databases">
        <title>Genome Sequencing of Three Apophysomyces-Like Fungal Strains Confirms a Novel Fungal Genus in the Mucoromycota with divergent Burkholderia-like Endosymbiotic Bacteria.</title>
        <authorList>
            <person name="Stajich J.E."/>
            <person name="Macias A.M."/>
            <person name="Carter-House D."/>
            <person name="Lovett B."/>
            <person name="Kasson L.R."/>
            <person name="Berry K."/>
            <person name="Grigoriev I."/>
            <person name="Chang Y."/>
            <person name="Spatafora J."/>
            <person name="Kasson M.T."/>
        </authorList>
    </citation>
    <scope>NUCLEOTIDE SEQUENCE</scope>
    <source>
        <strain evidence="2">NRRL A-21654</strain>
    </source>
</reference>
<name>A0A8H7BF75_9FUNG</name>
<proteinExistence type="inferred from homology"/>
<evidence type="ECO:0000256" key="1">
    <source>
        <dbReference type="ARBA" id="ARBA00008842"/>
    </source>
</evidence>
<evidence type="ECO:0000313" key="2">
    <source>
        <dbReference type="EMBL" id="KAF7721022.1"/>
    </source>
</evidence>
<comment type="caution">
    <text evidence="2">The sequence shown here is derived from an EMBL/GenBank/DDBJ whole genome shotgun (WGS) entry which is preliminary data.</text>
</comment>